<dbReference type="Proteomes" id="UP000177480">
    <property type="component" value="Unassembled WGS sequence"/>
</dbReference>
<organism evidence="1 2">
    <name type="scientific">Candidatus Ryanbacteria bacterium RIFCSPHIGHO2_01_FULL_45_22</name>
    <dbReference type="NCBI Taxonomy" id="1802114"/>
    <lineage>
        <taxon>Bacteria</taxon>
        <taxon>Candidatus Ryaniibacteriota</taxon>
    </lineage>
</organism>
<dbReference type="AlphaFoldDB" id="A0A1G2G2R8"/>
<accession>A0A1G2G2R8</accession>
<comment type="caution">
    <text evidence="1">The sequence shown here is derived from an EMBL/GenBank/DDBJ whole genome shotgun (WGS) entry which is preliminary data.</text>
</comment>
<evidence type="ECO:0000313" key="1">
    <source>
        <dbReference type="EMBL" id="OGZ44605.1"/>
    </source>
</evidence>
<sequence>MKEPYESMARPSFPRQIREIWDLKVGDWLFAVNRIDHVSISLMQIKSFQADAFMTCRYFPGELGEYVRSVSLRDSSILPYKDGMWNCSNFLISAGEQRTPLTKEESQALIAELGITPLPSNIGGDIHCQ</sequence>
<dbReference type="EMBL" id="MHNK01000001">
    <property type="protein sequence ID" value="OGZ44605.1"/>
    <property type="molecule type" value="Genomic_DNA"/>
</dbReference>
<reference evidence="1 2" key="1">
    <citation type="journal article" date="2016" name="Nat. Commun.">
        <title>Thousands of microbial genomes shed light on interconnected biogeochemical processes in an aquifer system.</title>
        <authorList>
            <person name="Anantharaman K."/>
            <person name="Brown C.T."/>
            <person name="Hug L.A."/>
            <person name="Sharon I."/>
            <person name="Castelle C.J."/>
            <person name="Probst A.J."/>
            <person name="Thomas B.C."/>
            <person name="Singh A."/>
            <person name="Wilkins M.J."/>
            <person name="Karaoz U."/>
            <person name="Brodie E.L."/>
            <person name="Williams K.H."/>
            <person name="Hubbard S.S."/>
            <person name="Banfield J.F."/>
        </authorList>
    </citation>
    <scope>NUCLEOTIDE SEQUENCE [LARGE SCALE GENOMIC DNA]</scope>
</reference>
<proteinExistence type="predicted"/>
<evidence type="ECO:0000313" key="2">
    <source>
        <dbReference type="Proteomes" id="UP000177480"/>
    </source>
</evidence>
<name>A0A1G2G2R8_9BACT</name>
<protein>
    <submittedName>
        <fullName evidence="1">Uncharacterized protein</fullName>
    </submittedName>
</protein>
<gene>
    <name evidence="1" type="ORF">A2719_04305</name>
</gene>